<evidence type="ECO:0000313" key="1">
    <source>
        <dbReference type="EMBL" id="APU91514.1"/>
    </source>
</evidence>
<geneLocation type="plasmid" evidence="1">
    <name>pVPS62</name>
</geneLocation>
<keyword evidence="1" id="KW-0614">Plasmid</keyword>
<dbReference type="RefSeq" id="WP_101905910.1">
    <property type="nucleotide sequence ID" value="NZ_CP080480.1"/>
</dbReference>
<sequence>MSVISNVIRSLKKAVYSDCEWLRCYEVEALTAFYLHITEEDKGKLIQQFKRLDMMERSKSGKLLQIFDGLDTVRKKWLKEIKICPDEPVTGYKFALKRNGKEYAIFNIFLGRGGIGEIQFEKMPSKFQSKVAKVGDIKALLFKEKELPRETTYVFKGVVTDDEEQKLEEDLHRG</sequence>
<proteinExistence type="predicted"/>
<accession>A0A1P8DQX8</accession>
<dbReference type="AlphaFoldDB" id="A0A1P8DQX8"/>
<protein>
    <submittedName>
        <fullName evidence="1">Uncharacterized protein</fullName>
    </submittedName>
</protein>
<dbReference type="EMBL" id="KX957971">
    <property type="protein sequence ID" value="APU91514.1"/>
    <property type="molecule type" value="Genomic_DNA"/>
</dbReference>
<name>A0A1P8DQX8_VIBPH</name>
<reference evidence="1" key="1">
    <citation type="submission" date="2016-10" db="EMBL/GenBank/DDBJ databases">
        <title>Evolution and Comparative Genomics of Conjugative MDR Plasmids in Vibrio species.</title>
        <authorList>
            <person name="Li R."/>
            <person name="Ye L."/>
            <person name="Wong M.Ho.Yin."/>
            <person name="Zheng Z."/>
            <person name="Chan E.Wai.Chi."/>
            <person name="Chen S."/>
        </authorList>
    </citation>
    <scope>NUCLEOTIDE SEQUENCE</scope>
    <source>
        <plasmid evidence="1">pVPS62</plasmid>
    </source>
</reference>
<organism evidence="1">
    <name type="scientific">Vibrio parahaemolyticus</name>
    <dbReference type="NCBI Taxonomy" id="670"/>
    <lineage>
        <taxon>Bacteria</taxon>
        <taxon>Pseudomonadati</taxon>
        <taxon>Pseudomonadota</taxon>
        <taxon>Gammaproteobacteria</taxon>
        <taxon>Vibrionales</taxon>
        <taxon>Vibrionaceae</taxon>
        <taxon>Vibrio</taxon>
    </lineage>
</organism>